<keyword evidence="2" id="KW-0677">Repeat</keyword>
<evidence type="ECO:0000313" key="5">
    <source>
        <dbReference type="EMBL" id="KFK33572.1"/>
    </source>
</evidence>
<dbReference type="FunFam" id="3.80.10.10:FF:000746">
    <property type="entry name" value="Plant intracellular Ras-group-related LRR protein 2"/>
    <property type="match status" value="1"/>
</dbReference>
<dbReference type="PROSITE" id="PS51450">
    <property type="entry name" value="LRR"/>
    <property type="match status" value="5"/>
</dbReference>
<dbReference type="Gene3D" id="3.80.10.10">
    <property type="entry name" value="Ribonuclease Inhibitor"/>
    <property type="match status" value="4"/>
</dbReference>
<proteinExistence type="inferred from homology"/>
<evidence type="ECO:0000256" key="4">
    <source>
        <dbReference type="ARBA" id="ARBA00023786"/>
    </source>
</evidence>
<dbReference type="PANTHER" id="PTHR48051:SF54">
    <property type="entry name" value="LEUCINE-RICH REPEAT-CONTAINING PROTEIN"/>
    <property type="match status" value="1"/>
</dbReference>
<dbReference type="EMBL" id="CM002873">
    <property type="protein sequence ID" value="KFK33572.1"/>
    <property type="molecule type" value="Genomic_DNA"/>
</dbReference>
<dbReference type="OrthoDB" id="1668230at2759"/>
<reference evidence="6" key="1">
    <citation type="journal article" date="2015" name="Nat. Plants">
        <title>Genome expansion of Arabis alpina linked with retrotransposition and reduced symmetric DNA methylation.</title>
        <authorList>
            <person name="Willing E.M."/>
            <person name="Rawat V."/>
            <person name="Mandakova T."/>
            <person name="Maumus F."/>
            <person name="James G.V."/>
            <person name="Nordstroem K.J."/>
            <person name="Becker C."/>
            <person name="Warthmann N."/>
            <person name="Chica C."/>
            <person name="Szarzynska B."/>
            <person name="Zytnicki M."/>
            <person name="Albani M.C."/>
            <person name="Kiefer C."/>
            <person name="Bergonzi S."/>
            <person name="Castaings L."/>
            <person name="Mateos J.L."/>
            <person name="Berns M.C."/>
            <person name="Bujdoso N."/>
            <person name="Piofczyk T."/>
            <person name="de Lorenzo L."/>
            <person name="Barrero-Sicilia C."/>
            <person name="Mateos I."/>
            <person name="Piednoel M."/>
            <person name="Hagmann J."/>
            <person name="Chen-Min-Tao R."/>
            <person name="Iglesias-Fernandez R."/>
            <person name="Schuster S.C."/>
            <person name="Alonso-Blanco C."/>
            <person name="Roudier F."/>
            <person name="Carbonero P."/>
            <person name="Paz-Ares J."/>
            <person name="Davis S.J."/>
            <person name="Pecinka A."/>
            <person name="Quesneville H."/>
            <person name="Colot V."/>
            <person name="Lysak M.A."/>
            <person name="Weigel D."/>
            <person name="Coupland G."/>
            <person name="Schneeberger K."/>
        </authorList>
    </citation>
    <scope>NUCLEOTIDE SEQUENCE [LARGE SCALE GENOMIC DNA]</scope>
    <source>
        <strain evidence="6">cv. Pajares</strain>
    </source>
</reference>
<accession>A0A087GUM0</accession>
<dbReference type="SMART" id="SM00364">
    <property type="entry name" value="LRR_BAC"/>
    <property type="match status" value="8"/>
</dbReference>
<sequence length="804" mass="90097">MDHDLDKFPLLCYVLHQLDSNLYAPPSMAVQQTLAPSFPLLSDQQIMSSLTQTIPTTIKQTISVLTTLGSRPDPLAVSSARSKIAQIMKSFSPEEAAKESEMYAGVVRLDEVHDSYEKPLKDLEEELSRVYATAVESLLKSREEVNEEVLAVLKAAESGETVERIDLSGQELKLIPDAFGRIVGLVSLNLSCNDLKFIPDAISKLKKLEELDVSSNTLESLPDSLGMLLNLRILNVSANNLTALPESISHCRSLVELDASYNNLSTLPTNIGYGLQNLEKLSVHLNKIRYFPGSICEMRSLKYLDAHMNEIHGIPNSIGRLTKLEVLNLSSNFNDLMGVPDSITDLTNLRELDLSNNQIQTIPDSFYRLKKLEKLNLDQNPLEIPSQEVANQGAEVVREFMRKRWAVIMAEEQQRIGVEAERYGDETGWVSWGSSMVTNLVSGVTQTIGFGADVVSPTPSRIARIMNKFSREAAAKEADSYEKPLRDLEEELSKVYSMEVELLLRSREDVKEEVVAVLKVPESSENVERIDLSGQELIIFPDALVNIVGLVSLNLSCNGLKFIPDAILKLEKLEELNLSSNSLESLPDSIGILLNLRILNVSANNLTALPESIGHCRSLVELDTSYNKIGYGLQKLERLSTHLNKLRHFPASIREMRSLKYLDAHMNEIHGIPNSIGRLSKLEVLNLSSNFNELISVPDTITDLTNLRELDLSNNHIQTIPDSFYRLKKLEKLNLDQNPLEIPSQEVANQGAEAVREFMRKRWTVIIAEEQQRIGLEAKRYGYRTGWFSRGDKKPAASHFYHPI</sequence>
<protein>
    <submittedName>
        <fullName evidence="5">Uncharacterized protein</fullName>
    </submittedName>
</protein>
<dbReference type="SMART" id="SM00365">
    <property type="entry name" value="LRR_SD22"/>
    <property type="match status" value="7"/>
</dbReference>
<dbReference type="PRINTS" id="PR00019">
    <property type="entry name" value="LEURICHRPT"/>
</dbReference>
<dbReference type="OMA" id="YMADWLE"/>
<dbReference type="SUPFAM" id="SSF52058">
    <property type="entry name" value="L domain-like"/>
    <property type="match status" value="2"/>
</dbReference>
<name>A0A087GUM0_ARAAL</name>
<dbReference type="Proteomes" id="UP000029120">
    <property type="component" value="Chromosome 5"/>
</dbReference>
<dbReference type="InterPro" id="IPR032675">
    <property type="entry name" value="LRR_dom_sf"/>
</dbReference>
<dbReference type="FunFam" id="3.80.10.10:FF:000610">
    <property type="entry name" value="Plant intracellular Ras-group-related LRR protein 9"/>
    <property type="match status" value="1"/>
</dbReference>
<dbReference type="GO" id="GO:0005737">
    <property type="term" value="C:cytoplasm"/>
    <property type="evidence" value="ECO:0007669"/>
    <property type="project" value="TreeGrafter"/>
</dbReference>
<comment type="similarity">
    <text evidence="4">Belongs to the SHOC2 family.</text>
</comment>
<dbReference type="SMART" id="SM00369">
    <property type="entry name" value="LRR_TYP"/>
    <property type="match status" value="15"/>
</dbReference>
<dbReference type="GO" id="GO:0055046">
    <property type="term" value="P:microgametogenesis"/>
    <property type="evidence" value="ECO:0007669"/>
    <property type="project" value="UniProtKB-ARBA"/>
</dbReference>
<keyword evidence="6" id="KW-1185">Reference proteome</keyword>
<evidence type="ECO:0000256" key="2">
    <source>
        <dbReference type="ARBA" id="ARBA00022737"/>
    </source>
</evidence>
<dbReference type="AlphaFoldDB" id="A0A087GUM0"/>
<gene>
    <name evidence="5" type="ordered locus">AALP_Aa5g031300</name>
</gene>
<dbReference type="InterPro" id="IPR050216">
    <property type="entry name" value="LRR_domain-containing"/>
</dbReference>
<keyword evidence="1" id="KW-0433">Leucine-rich repeat</keyword>
<keyword evidence="3" id="KW-0175">Coiled coil</keyword>
<evidence type="ECO:0000256" key="3">
    <source>
        <dbReference type="ARBA" id="ARBA00023054"/>
    </source>
</evidence>
<dbReference type="Pfam" id="PF13855">
    <property type="entry name" value="LRR_8"/>
    <property type="match status" value="4"/>
</dbReference>
<dbReference type="InterPro" id="IPR001611">
    <property type="entry name" value="Leu-rich_rpt"/>
</dbReference>
<dbReference type="Gramene" id="KFK33572">
    <property type="protein sequence ID" value="KFK33572"/>
    <property type="gene ID" value="AALP_AA5G031300"/>
</dbReference>
<dbReference type="eggNOG" id="KOG0619">
    <property type="taxonomic scope" value="Eukaryota"/>
</dbReference>
<evidence type="ECO:0000313" key="6">
    <source>
        <dbReference type="Proteomes" id="UP000029120"/>
    </source>
</evidence>
<dbReference type="InterPro" id="IPR003591">
    <property type="entry name" value="Leu-rich_rpt_typical-subtyp"/>
</dbReference>
<organism evidence="5 6">
    <name type="scientific">Arabis alpina</name>
    <name type="common">Alpine rock-cress</name>
    <dbReference type="NCBI Taxonomy" id="50452"/>
    <lineage>
        <taxon>Eukaryota</taxon>
        <taxon>Viridiplantae</taxon>
        <taxon>Streptophyta</taxon>
        <taxon>Embryophyta</taxon>
        <taxon>Tracheophyta</taxon>
        <taxon>Spermatophyta</taxon>
        <taxon>Magnoliopsida</taxon>
        <taxon>eudicotyledons</taxon>
        <taxon>Gunneridae</taxon>
        <taxon>Pentapetalae</taxon>
        <taxon>rosids</taxon>
        <taxon>malvids</taxon>
        <taxon>Brassicales</taxon>
        <taxon>Brassicaceae</taxon>
        <taxon>Arabideae</taxon>
        <taxon>Arabis</taxon>
    </lineage>
</organism>
<dbReference type="PANTHER" id="PTHR48051">
    <property type="match status" value="1"/>
</dbReference>
<evidence type="ECO:0000256" key="1">
    <source>
        <dbReference type="ARBA" id="ARBA00022614"/>
    </source>
</evidence>